<keyword evidence="2" id="KW-0812">Transmembrane</keyword>
<proteinExistence type="inferred from homology"/>
<dbReference type="eggNOG" id="ENOG502SJG8">
    <property type="taxonomic scope" value="Eukaryota"/>
</dbReference>
<dbReference type="Pfam" id="PF04488">
    <property type="entry name" value="Gly_transf_sug"/>
    <property type="match status" value="1"/>
</dbReference>
<dbReference type="Proteomes" id="UP000016935">
    <property type="component" value="Unassembled WGS sequence"/>
</dbReference>
<name>R0K8G1_EXST2</name>
<protein>
    <submittedName>
        <fullName evidence="3">Glycosyltransferase family 32 protein</fullName>
    </submittedName>
</protein>
<comment type="similarity">
    <text evidence="1">Belongs to the glycosyltransferase 32 family.</text>
</comment>
<dbReference type="AlphaFoldDB" id="R0K8G1"/>
<dbReference type="PANTHER" id="PTHR31834:SF8">
    <property type="entry name" value="TRANSFERASE, PUTATIVE (AFU_ORTHOLOGUE AFUA_6G14040)-RELATED"/>
    <property type="match status" value="1"/>
</dbReference>
<dbReference type="STRING" id="671987.R0K8G1"/>
<dbReference type="OrthoDB" id="409543at2759"/>
<evidence type="ECO:0000313" key="4">
    <source>
        <dbReference type="Proteomes" id="UP000016935"/>
    </source>
</evidence>
<dbReference type="GO" id="GO:0000009">
    <property type="term" value="F:alpha-1,6-mannosyltransferase activity"/>
    <property type="evidence" value="ECO:0007669"/>
    <property type="project" value="InterPro"/>
</dbReference>
<gene>
    <name evidence="3" type="ORF">SETTUDRAFT_177603</name>
</gene>
<evidence type="ECO:0000256" key="2">
    <source>
        <dbReference type="SAM" id="Phobius"/>
    </source>
</evidence>
<dbReference type="InterPro" id="IPR007577">
    <property type="entry name" value="GlycoTrfase_DXD_sugar-bd_CS"/>
</dbReference>
<accession>R0K8G1</accession>
<evidence type="ECO:0000256" key="1">
    <source>
        <dbReference type="ARBA" id="ARBA00009003"/>
    </source>
</evidence>
<keyword evidence="4" id="KW-1185">Reference proteome</keyword>
<dbReference type="Gene3D" id="3.90.550.20">
    <property type="match status" value="1"/>
</dbReference>
<reference evidence="3 4" key="1">
    <citation type="journal article" date="2012" name="PLoS Pathog.">
        <title>Diverse lifestyles and strategies of plant pathogenesis encoded in the genomes of eighteen Dothideomycetes fungi.</title>
        <authorList>
            <person name="Ohm R.A."/>
            <person name="Feau N."/>
            <person name="Henrissat B."/>
            <person name="Schoch C.L."/>
            <person name="Horwitz B.A."/>
            <person name="Barry K.W."/>
            <person name="Condon B.J."/>
            <person name="Copeland A.C."/>
            <person name="Dhillon B."/>
            <person name="Glaser F."/>
            <person name="Hesse C.N."/>
            <person name="Kosti I."/>
            <person name="LaButti K."/>
            <person name="Lindquist E.A."/>
            <person name="Lucas S."/>
            <person name="Salamov A.A."/>
            <person name="Bradshaw R.E."/>
            <person name="Ciuffetti L."/>
            <person name="Hamelin R.C."/>
            <person name="Kema G.H.J."/>
            <person name="Lawrence C."/>
            <person name="Scott J.A."/>
            <person name="Spatafora J.W."/>
            <person name="Turgeon B.G."/>
            <person name="de Wit P.J.G.M."/>
            <person name="Zhong S."/>
            <person name="Goodwin S.B."/>
            <person name="Grigoriev I.V."/>
        </authorList>
    </citation>
    <scope>NUCLEOTIDE SEQUENCE [LARGE SCALE GENOMIC DNA]</scope>
    <source>
        <strain evidence="4">28A</strain>
    </source>
</reference>
<dbReference type="RefSeq" id="XP_008026556.1">
    <property type="nucleotide sequence ID" value="XM_008028365.1"/>
</dbReference>
<keyword evidence="3" id="KW-0808">Transferase</keyword>
<dbReference type="PANTHER" id="PTHR31834">
    <property type="entry name" value="INITIATION-SPECIFIC ALPHA-1,6-MANNOSYLTRANSFERASE"/>
    <property type="match status" value="1"/>
</dbReference>
<dbReference type="InterPro" id="IPR039367">
    <property type="entry name" value="Och1-like"/>
</dbReference>
<evidence type="ECO:0000313" key="3">
    <source>
        <dbReference type="EMBL" id="EOA85749.1"/>
    </source>
</evidence>
<reference evidence="3 4" key="2">
    <citation type="journal article" date="2013" name="PLoS Genet.">
        <title>Comparative genome structure, secondary metabolite, and effector coding capacity across Cochliobolus pathogens.</title>
        <authorList>
            <person name="Condon B.J."/>
            <person name="Leng Y."/>
            <person name="Wu D."/>
            <person name="Bushley K.E."/>
            <person name="Ohm R.A."/>
            <person name="Otillar R."/>
            <person name="Martin J."/>
            <person name="Schackwitz W."/>
            <person name="Grimwood J."/>
            <person name="MohdZainudin N."/>
            <person name="Xue C."/>
            <person name="Wang R."/>
            <person name="Manning V.A."/>
            <person name="Dhillon B."/>
            <person name="Tu Z.J."/>
            <person name="Steffenson B.J."/>
            <person name="Salamov A."/>
            <person name="Sun H."/>
            <person name="Lowry S."/>
            <person name="LaButti K."/>
            <person name="Han J."/>
            <person name="Copeland A."/>
            <person name="Lindquist E."/>
            <person name="Barry K."/>
            <person name="Schmutz J."/>
            <person name="Baker S.E."/>
            <person name="Ciuffetti L.M."/>
            <person name="Grigoriev I.V."/>
            <person name="Zhong S."/>
            <person name="Turgeon B.G."/>
        </authorList>
    </citation>
    <scope>NUCLEOTIDE SEQUENCE [LARGE SCALE GENOMIC DNA]</scope>
    <source>
        <strain evidence="4">28A</strain>
    </source>
</reference>
<dbReference type="GeneID" id="19401547"/>
<dbReference type="EMBL" id="KB908637">
    <property type="protein sequence ID" value="EOA85749.1"/>
    <property type="molecule type" value="Genomic_DNA"/>
</dbReference>
<dbReference type="SUPFAM" id="SSF53448">
    <property type="entry name" value="Nucleotide-diphospho-sugar transferases"/>
    <property type="match status" value="1"/>
</dbReference>
<dbReference type="GO" id="GO:0006487">
    <property type="term" value="P:protein N-linked glycosylation"/>
    <property type="evidence" value="ECO:0007669"/>
    <property type="project" value="TreeGrafter"/>
</dbReference>
<organism evidence="3 4">
    <name type="scientific">Exserohilum turcicum (strain 28A)</name>
    <name type="common">Northern leaf blight fungus</name>
    <name type="synonym">Setosphaeria turcica</name>
    <dbReference type="NCBI Taxonomy" id="671987"/>
    <lineage>
        <taxon>Eukaryota</taxon>
        <taxon>Fungi</taxon>
        <taxon>Dikarya</taxon>
        <taxon>Ascomycota</taxon>
        <taxon>Pezizomycotina</taxon>
        <taxon>Dothideomycetes</taxon>
        <taxon>Pleosporomycetidae</taxon>
        <taxon>Pleosporales</taxon>
        <taxon>Pleosporineae</taxon>
        <taxon>Pleosporaceae</taxon>
        <taxon>Exserohilum</taxon>
    </lineage>
</organism>
<keyword evidence="2" id="KW-0472">Membrane</keyword>
<dbReference type="HOGENOM" id="CLU_022381_0_0_1"/>
<feature type="transmembrane region" description="Helical" evidence="2">
    <location>
        <begin position="12"/>
        <end position="30"/>
    </location>
</feature>
<dbReference type="InterPro" id="IPR029044">
    <property type="entry name" value="Nucleotide-diphossugar_trans"/>
</dbReference>
<keyword evidence="2" id="KW-1133">Transmembrane helix</keyword>
<dbReference type="GO" id="GO:0000136">
    <property type="term" value="C:mannan polymerase complex"/>
    <property type="evidence" value="ECO:0007669"/>
    <property type="project" value="TreeGrafter"/>
</dbReference>
<sequence length="314" mass="35710">MLSRSLHLSKVLNYHSLIALCTIGAIYHFLSIRSQFTVRAPFAHTDAQQSEIPKLIWYKLGPNGLSEDARNWTNSCIQNNPTYEARFITDESGDEYVRKAFAFRSDIVDSYLALPVPIYKADFLRYLLLWDQGGIWSDLDVSCKTPIDEWVPPEYQKDAAVVVGWEFDHGWPGQYIRQFASWTMMAKPRSPHFMQVIDDILEKLQEQMAKHHLPSIANATLDIMGDVVDFTGPRRLTRGIIRSLEKQLNQSIDAIGDLKELLQPKLVGDVLVMPGRSFAASSNTYTPEQEALLPKQLVEHHYAGSWKNSKGGEQ</sequence>